<dbReference type="EC" id="2.7.11.-" evidence="7"/>
<keyword evidence="5 7" id="KW-0067">ATP-binding</keyword>
<comment type="subcellular location">
    <subcellularLocation>
        <location evidence="7">Mitochondrion matrix</location>
    </subcellularLocation>
</comment>
<dbReference type="Gene3D" id="3.30.565.10">
    <property type="entry name" value="Histidine kinase-like ATPase, C-terminal domain"/>
    <property type="match status" value="1"/>
</dbReference>
<dbReference type="InterPro" id="IPR039028">
    <property type="entry name" value="BCKD/PDK"/>
</dbReference>
<keyword evidence="2 7" id="KW-0808">Transferase</keyword>
<feature type="domain" description="Histidine kinase/HSP90-like ATPase" evidence="8">
    <location>
        <begin position="95"/>
        <end position="255"/>
    </location>
</feature>
<keyword evidence="6 7" id="KW-0496">Mitochondrion</keyword>
<keyword evidence="3 7" id="KW-0547">Nucleotide-binding</keyword>
<feature type="domain" description="Branched-chain alpha-ketoacid dehydrogenase kinase/Pyruvate dehydrogenase kinase N-terminal" evidence="9">
    <location>
        <begin position="1"/>
        <end position="39"/>
    </location>
</feature>
<dbReference type="PANTHER" id="PTHR11947:SF25">
    <property type="entry name" value="[PYRUVATE DEHYDROGENASE (ACETYL-TRANSFERRING)] KINASE 2, MITOCHONDRIAL"/>
    <property type="match status" value="1"/>
</dbReference>
<dbReference type="InterPro" id="IPR036784">
    <property type="entry name" value="AK/P_DHK_N_sf"/>
</dbReference>
<evidence type="ECO:0000256" key="3">
    <source>
        <dbReference type="ARBA" id="ARBA00022741"/>
    </source>
</evidence>
<sequence length="265" mass="29231">MLVSRISRRVLAEHHIALTKDLQSRRDGDSSRSDHVGIIYTGLNVKDSIDLCAKHLRSRPYYVDDGVDSGANVNADWPEVIIDGHVDTKFAYIKEHLDYVIFELLKNSFRATRIRHPTASNLPPIKATIVAGENLVTIRISDQGGGLFIPQIKSPSDLFSFSHIRNATRLEDSRLGALRTASSRSQGLRATVDEQLNAMARKESTTDEAPDRSAPHPRIGIGLPMSNIYATYFGGSLDLVSMDGYGTDVYISLPRLGTNLEGIEV</sequence>
<dbReference type="InterPro" id="IPR018955">
    <property type="entry name" value="BCDHK/PDK_N"/>
</dbReference>
<dbReference type="AlphaFoldDB" id="A0A2R6NLV9"/>
<organism evidence="10 11">
    <name type="scientific">Hermanssonia centrifuga</name>
    <dbReference type="NCBI Taxonomy" id="98765"/>
    <lineage>
        <taxon>Eukaryota</taxon>
        <taxon>Fungi</taxon>
        <taxon>Dikarya</taxon>
        <taxon>Basidiomycota</taxon>
        <taxon>Agaricomycotina</taxon>
        <taxon>Agaricomycetes</taxon>
        <taxon>Polyporales</taxon>
        <taxon>Meruliaceae</taxon>
        <taxon>Hermanssonia</taxon>
    </lineage>
</organism>
<dbReference type="Pfam" id="PF02518">
    <property type="entry name" value="HATPase_c"/>
    <property type="match status" value="1"/>
</dbReference>
<dbReference type="OrthoDB" id="3264224at2759"/>
<evidence type="ECO:0000313" key="11">
    <source>
        <dbReference type="Proteomes" id="UP000186601"/>
    </source>
</evidence>
<gene>
    <name evidence="10" type="ORF">PHLCEN_2v10680</name>
</gene>
<comment type="caution">
    <text evidence="10">The sequence shown here is derived from an EMBL/GenBank/DDBJ whole genome shotgun (WGS) entry which is preliminary data.</text>
</comment>
<comment type="similarity">
    <text evidence="1 7">Belongs to the PDK/BCKDK protein kinase family.</text>
</comment>
<evidence type="ECO:0000256" key="6">
    <source>
        <dbReference type="ARBA" id="ARBA00023128"/>
    </source>
</evidence>
<proteinExistence type="inferred from homology"/>
<dbReference type="Pfam" id="PF10436">
    <property type="entry name" value="BCDHK_Adom3"/>
    <property type="match status" value="1"/>
</dbReference>
<accession>A0A2R6NLV9</accession>
<dbReference type="SUPFAM" id="SSF55874">
    <property type="entry name" value="ATPase domain of HSP90 chaperone/DNA topoisomerase II/histidine kinase"/>
    <property type="match status" value="1"/>
</dbReference>
<dbReference type="InterPro" id="IPR003594">
    <property type="entry name" value="HATPase_dom"/>
</dbReference>
<dbReference type="GO" id="GO:0005759">
    <property type="term" value="C:mitochondrial matrix"/>
    <property type="evidence" value="ECO:0007669"/>
    <property type="project" value="UniProtKB-SubCell"/>
</dbReference>
<keyword evidence="4 7" id="KW-0418">Kinase</keyword>
<dbReference type="GO" id="GO:0005524">
    <property type="term" value="F:ATP binding"/>
    <property type="evidence" value="ECO:0007669"/>
    <property type="project" value="UniProtKB-UniRule"/>
</dbReference>
<name>A0A2R6NLV9_9APHY</name>
<evidence type="ECO:0000256" key="1">
    <source>
        <dbReference type="ARBA" id="ARBA00006155"/>
    </source>
</evidence>
<dbReference type="Proteomes" id="UP000186601">
    <property type="component" value="Unassembled WGS sequence"/>
</dbReference>
<dbReference type="PANTHER" id="PTHR11947">
    <property type="entry name" value="PYRUVATE DEHYDROGENASE KINASE"/>
    <property type="match status" value="1"/>
</dbReference>
<dbReference type="GO" id="GO:0004740">
    <property type="term" value="F:pyruvate dehydrogenase (acetyl-transferring) kinase activity"/>
    <property type="evidence" value="ECO:0007669"/>
    <property type="project" value="TreeGrafter"/>
</dbReference>
<dbReference type="Gene3D" id="1.20.140.20">
    <property type="entry name" value="Alpha-ketoacid/pyruvate dehydrogenase kinase, N-terminal domain"/>
    <property type="match status" value="1"/>
</dbReference>
<evidence type="ECO:0000256" key="7">
    <source>
        <dbReference type="RuleBase" id="RU366032"/>
    </source>
</evidence>
<evidence type="ECO:0000256" key="5">
    <source>
        <dbReference type="ARBA" id="ARBA00022840"/>
    </source>
</evidence>
<evidence type="ECO:0000259" key="8">
    <source>
        <dbReference type="Pfam" id="PF02518"/>
    </source>
</evidence>
<dbReference type="EMBL" id="MLYV02001076">
    <property type="protein sequence ID" value="PSR73388.1"/>
    <property type="molecule type" value="Genomic_DNA"/>
</dbReference>
<evidence type="ECO:0000256" key="2">
    <source>
        <dbReference type="ARBA" id="ARBA00022679"/>
    </source>
</evidence>
<evidence type="ECO:0000256" key="4">
    <source>
        <dbReference type="ARBA" id="ARBA00022777"/>
    </source>
</evidence>
<evidence type="ECO:0000313" key="10">
    <source>
        <dbReference type="EMBL" id="PSR73388.1"/>
    </source>
</evidence>
<protein>
    <recommendedName>
        <fullName evidence="7">Protein-serine/threonine kinase</fullName>
        <ecNumber evidence="7">2.7.11.-</ecNumber>
    </recommendedName>
</protein>
<evidence type="ECO:0000259" key="9">
    <source>
        <dbReference type="Pfam" id="PF10436"/>
    </source>
</evidence>
<dbReference type="STRING" id="98765.A0A2R6NLV9"/>
<keyword evidence="11" id="KW-1185">Reference proteome</keyword>
<dbReference type="InterPro" id="IPR036890">
    <property type="entry name" value="HATPase_C_sf"/>
</dbReference>
<dbReference type="GO" id="GO:0010906">
    <property type="term" value="P:regulation of glucose metabolic process"/>
    <property type="evidence" value="ECO:0007669"/>
    <property type="project" value="TreeGrafter"/>
</dbReference>
<reference evidence="10 11" key="1">
    <citation type="submission" date="2018-02" db="EMBL/GenBank/DDBJ databases">
        <title>Genome sequence of the basidiomycete white-rot fungus Phlebia centrifuga.</title>
        <authorList>
            <person name="Granchi Z."/>
            <person name="Peng M."/>
            <person name="de Vries R.P."/>
            <person name="Hilden K."/>
            <person name="Makela M.R."/>
            <person name="Grigoriev I."/>
            <person name="Riley R."/>
        </authorList>
    </citation>
    <scope>NUCLEOTIDE SEQUENCE [LARGE SCALE GENOMIC DNA]</scope>
    <source>
        <strain evidence="10 11">FBCC195</strain>
    </source>
</reference>